<proteinExistence type="predicted"/>
<dbReference type="EMBL" id="MN740593">
    <property type="protein sequence ID" value="QHS77748.1"/>
    <property type="molecule type" value="Genomic_DNA"/>
</dbReference>
<evidence type="ECO:0000313" key="1">
    <source>
        <dbReference type="EMBL" id="QHS77748.1"/>
    </source>
</evidence>
<name>A0A6C0ADF5_9ZZZZ</name>
<accession>A0A6C0ADF5</accession>
<protein>
    <submittedName>
        <fullName evidence="1">Uncharacterized protein</fullName>
    </submittedName>
</protein>
<dbReference type="AlphaFoldDB" id="A0A6C0ADF5"/>
<organism evidence="1">
    <name type="scientific">viral metagenome</name>
    <dbReference type="NCBI Taxonomy" id="1070528"/>
    <lineage>
        <taxon>unclassified sequences</taxon>
        <taxon>metagenomes</taxon>
        <taxon>organismal metagenomes</taxon>
    </lineage>
</organism>
<reference evidence="1" key="1">
    <citation type="journal article" date="2020" name="Nature">
        <title>Giant virus diversity and host interactions through global metagenomics.</title>
        <authorList>
            <person name="Schulz F."/>
            <person name="Roux S."/>
            <person name="Paez-Espino D."/>
            <person name="Jungbluth S."/>
            <person name="Walsh D.A."/>
            <person name="Denef V.J."/>
            <person name="McMahon K.D."/>
            <person name="Konstantinidis K.T."/>
            <person name="Eloe-Fadrosh E.A."/>
            <person name="Kyrpides N.C."/>
            <person name="Woyke T."/>
        </authorList>
    </citation>
    <scope>NUCLEOTIDE SEQUENCE</scope>
    <source>
        <strain evidence="1">GVMAG-S-1021933-23</strain>
    </source>
</reference>
<sequence length="98" mass="12011">MSNKENIRYIILRIQFSYLKENKSFFMVNNLYKKIKKIAKKIYDEYDMDEIMSYEDDFFKNYYNENNNSCYCTICGIDIGKNNPRQLCEKTYCPEMHF</sequence>